<feature type="compositionally biased region" description="Basic and acidic residues" evidence="1">
    <location>
        <begin position="126"/>
        <end position="150"/>
    </location>
</feature>
<dbReference type="EMBL" id="LBMM01013701">
    <property type="protein sequence ID" value="KMQ85518.1"/>
    <property type="molecule type" value="Genomic_DNA"/>
</dbReference>
<reference evidence="2 3" key="1">
    <citation type="submission" date="2015-04" db="EMBL/GenBank/DDBJ databases">
        <title>Lasius niger genome sequencing.</title>
        <authorList>
            <person name="Konorov E.A."/>
            <person name="Nikitin M.A."/>
            <person name="Kirill M.V."/>
            <person name="Chang P."/>
        </authorList>
    </citation>
    <scope>NUCLEOTIDE SEQUENCE [LARGE SCALE GENOMIC DNA]</scope>
    <source>
        <tissue evidence="2">Whole</tissue>
    </source>
</reference>
<feature type="region of interest" description="Disordered" evidence="1">
    <location>
        <begin position="122"/>
        <end position="162"/>
    </location>
</feature>
<keyword evidence="3" id="KW-1185">Reference proteome</keyword>
<dbReference type="Proteomes" id="UP000036403">
    <property type="component" value="Unassembled WGS sequence"/>
</dbReference>
<proteinExistence type="predicted"/>
<dbReference type="PaxDb" id="67767-A0A0J7K4Y4"/>
<accession>A0A0J7K4Y4</accession>
<gene>
    <name evidence="2" type="ORF">RF55_15876</name>
</gene>
<comment type="caution">
    <text evidence="2">The sequence shown here is derived from an EMBL/GenBank/DDBJ whole genome shotgun (WGS) entry which is preliminary data.</text>
</comment>
<dbReference type="AlphaFoldDB" id="A0A0J7K4Y4"/>
<sequence>IKNHLNCLNVDDRFSPNDVRRLKLGEIENYTLQNKEVPFKEQPKERDGQPKERDEELKEINYAVGMIVRHNHNQDQNNNKTGVIIGWDGRFELKSQLAQYRRHESYMPLSIYEHPDHLRTSCLPDSRVEKDEEREMLKEKDEEREMLKEKDEEDALDALHGD</sequence>
<evidence type="ECO:0000256" key="1">
    <source>
        <dbReference type="SAM" id="MobiDB-lite"/>
    </source>
</evidence>
<evidence type="ECO:0000313" key="2">
    <source>
        <dbReference type="EMBL" id="KMQ85518.1"/>
    </source>
</evidence>
<organism evidence="2 3">
    <name type="scientific">Lasius niger</name>
    <name type="common">Black garden ant</name>
    <dbReference type="NCBI Taxonomy" id="67767"/>
    <lineage>
        <taxon>Eukaryota</taxon>
        <taxon>Metazoa</taxon>
        <taxon>Ecdysozoa</taxon>
        <taxon>Arthropoda</taxon>
        <taxon>Hexapoda</taxon>
        <taxon>Insecta</taxon>
        <taxon>Pterygota</taxon>
        <taxon>Neoptera</taxon>
        <taxon>Endopterygota</taxon>
        <taxon>Hymenoptera</taxon>
        <taxon>Apocrita</taxon>
        <taxon>Aculeata</taxon>
        <taxon>Formicoidea</taxon>
        <taxon>Formicidae</taxon>
        <taxon>Formicinae</taxon>
        <taxon>Lasius</taxon>
        <taxon>Lasius</taxon>
    </lineage>
</organism>
<feature type="non-terminal residue" evidence="2">
    <location>
        <position position="1"/>
    </location>
</feature>
<protein>
    <submittedName>
        <fullName evidence="2">Uncharacterized protein</fullName>
    </submittedName>
</protein>
<name>A0A0J7K4Y4_LASNI</name>
<evidence type="ECO:0000313" key="3">
    <source>
        <dbReference type="Proteomes" id="UP000036403"/>
    </source>
</evidence>